<reference evidence="1 2" key="1">
    <citation type="journal article" date="2016" name="Nat. Commun.">
        <title>Thousands of microbial genomes shed light on interconnected biogeochemical processes in an aquifer system.</title>
        <authorList>
            <person name="Anantharaman K."/>
            <person name="Brown C.T."/>
            <person name="Hug L.A."/>
            <person name="Sharon I."/>
            <person name="Castelle C.J."/>
            <person name="Probst A.J."/>
            <person name="Thomas B.C."/>
            <person name="Singh A."/>
            <person name="Wilkins M.J."/>
            <person name="Karaoz U."/>
            <person name="Brodie E.L."/>
            <person name="Williams K.H."/>
            <person name="Hubbard S.S."/>
            <person name="Banfield J.F."/>
        </authorList>
    </citation>
    <scope>NUCLEOTIDE SEQUENCE [LARGE SCALE GENOMIC DNA]</scope>
</reference>
<name>A0A1G2REF6_9BACT</name>
<sequence>MGFPTNIEALRANIEALRAVVATRQNAVKVASDEVVRQERRCQENQAIVEILNDLLNSWQDHDPGKNHDVYFFLDAYLRQRVVVREFLPDDAKVYQTRKEWEEYDRTRSWHGANYDGVPYWYPVVNLDAAGKSECSECKSVQPVVEHYVQTYDSPEGDEWLKEHLVLCLDCNSTTVFKSKTSDSRFYL</sequence>
<evidence type="ECO:0000313" key="1">
    <source>
        <dbReference type="EMBL" id="OHA71226.1"/>
    </source>
</evidence>
<dbReference type="AlphaFoldDB" id="A0A1G2REF6"/>
<dbReference type="Proteomes" id="UP000177078">
    <property type="component" value="Unassembled WGS sequence"/>
</dbReference>
<gene>
    <name evidence="1" type="ORF">A3F15_00940</name>
</gene>
<accession>A0A1G2REF6</accession>
<evidence type="ECO:0000313" key="2">
    <source>
        <dbReference type="Proteomes" id="UP000177078"/>
    </source>
</evidence>
<dbReference type="STRING" id="1802457.A3F15_00940"/>
<dbReference type="EMBL" id="MHUC01000008">
    <property type="protein sequence ID" value="OHA71226.1"/>
    <property type="molecule type" value="Genomic_DNA"/>
</dbReference>
<proteinExistence type="predicted"/>
<protein>
    <submittedName>
        <fullName evidence="1">Uncharacterized protein</fullName>
    </submittedName>
</protein>
<organism evidence="1 2">
    <name type="scientific">Candidatus Wildermuthbacteria bacterium RIFCSPHIGHO2_12_FULL_40_12</name>
    <dbReference type="NCBI Taxonomy" id="1802457"/>
    <lineage>
        <taxon>Bacteria</taxon>
        <taxon>Candidatus Wildermuthiibacteriota</taxon>
    </lineage>
</organism>
<comment type="caution">
    <text evidence="1">The sequence shown here is derived from an EMBL/GenBank/DDBJ whole genome shotgun (WGS) entry which is preliminary data.</text>
</comment>